<dbReference type="PROSITE" id="PS50294">
    <property type="entry name" value="WD_REPEATS_REGION"/>
    <property type="match status" value="2"/>
</dbReference>
<dbReference type="Gene3D" id="2.130.10.10">
    <property type="entry name" value="YVTN repeat-like/Quinoprotein amine dehydrogenase"/>
    <property type="match status" value="1"/>
</dbReference>
<dbReference type="PANTHER" id="PTHR19847:SF7">
    <property type="entry name" value="DDB1- AND CUL4-ASSOCIATED FACTOR 11"/>
    <property type="match status" value="1"/>
</dbReference>
<feature type="region of interest" description="Disordered" evidence="2">
    <location>
        <begin position="1"/>
        <end position="65"/>
    </location>
</feature>
<keyword evidence="4" id="KW-1185">Reference proteome</keyword>
<dbReference type="EMBL" id="SPLM01000144">
    <property type="protein sequence ID" value="TMW57168.1"/>
    <property type="molecule type" value="Genomic_DNA"/>
</dbReference>
<feature type="compositionally biased region" description="Acidic residues" evidence="2">
    <location>
        <begin position="15"/>
        <end position="65"/>
    </location>
</feature>
<dbReference type="FunFam" id="2.130.10.10:FF:000733">
    <property type="entry name" value="WD40 repeat-like protein"/>
    <property type="match status" value="1"/>
</dbReference>
<feature type="repeat" description="WD" evidence="1">
    <location>
        <begin position="328"/>
        <end position="363"/>
    </location>
</feature>
<dbReference type="GO" id="GO:0043161">
    <property type="term" value="P:proteasome-mediated ubiquitin-dependent protein catabolic process"/>
    <property type="evidence" value="ECO:0007669"/>
    <property type="project" value="TreeGrafter"/>
</dbReference>
<evidence type="ECO:0000256" key="1">
    <source>
        <dbReference type="PROSITE-ProRule" id="PRU00221"/>
    </source>
</evidence>
<organism evidence="3 4">
    <name type="scientific">Pythium oligandrum</name>
    <name type="common">Mycoparasitic fungus</name>
    <dbReference type="NCBI Taxonomy" id="41045"/>
    <lineage>
        <taxon>Eukaryota</taxon>
        <taxon>Sar</taxon>
        <taxon>Stramenopiles</taxon>
        <taxon>Oomycota</taxon>
        <taxon>Peronosporomycetes</taxon>
        <taxon>Pythiales</taxon>
        <taxon>Pythiaceae</taxon>
        <taxon>Pythium</taxon>
    </lineage>
</organism>
<dbReference type="PANTHER" id="PTHR19847">
    <property type="entry name" value="DDB1- AND CUL4-ASSOCIATED FACTOR 11"/>
    <property type="match status" value="1"/>
</dbReference>
<dbReference type="InterPro" id="IPR001680">
    <property type="entry name" value="WD40_rpt"/>
</dbReference>
<proteinExistence type="predicted"/>
<keyword evidence="1" id="KW-0853">WD repeat</keyword>
<dbReference type="InterPro" id="IPR036322">
    <property type="entry name" value="WD40_repeat_dom_sf"/>
</dbReference>
<name>A0A8K1C669_PYTOL</name>
<accession>A0A8K1C669</accession>
<dbReference type="PROSITE" id="PS50082">
    <property type="entry name" value="WD_REPEATS_2"/>
    <property type="match status" value="2"/>
</dbReference>
<feature type="compositionally biased region" description="Basic and acidic residues" evidence="2">
    <location>
        <begin position="1"/>
        <end position="10"/>
    </location>
</feature>
<evidence type="ECO:0000313" key="4">
    <source>
        <dbReference type="Proteomes" id="UP000794436"/>
    </source>
</evidence>
<sequence length="542" mass="62141">MSDREEEEHAPFASEDSEDSEYVEGEDEEAMYEAMGDEESEEGDSENEEEHEDDEPEDEDDDEQYDEFWVPSSSEDLHQVLPEDIRATVERVFAGQSLMPMRFVRTEQERKQKQNLPNERIAHQLRGYATDEGRAPLAAQRMSRNSKGKQVYYSLCLREQSGWNSKAQMVKLQETFMPFSKNKFCKVVDAIGERLYCGGFNSTGSRFLVAGQIAQILVYDTGNWEIDALPPARQVQWTVTDAKFTPDDESILYSSITSNVRMVSVDYKKTGREEVFSLLPAMERGGYRSRFGVWCLDVNASGTEFVAGTSSNSVVLYDMETRTPVCHAQGHEDDVNAIAFVDGPLHSNVFVSGSDDSLIKLWDRRVLSESNPKPQGVFPGHIDGITYISSRDDGYYFISNSKDQTCKLWDLRKCYSESEHARLPYYSRPYRWDYRFQEFPGLRKPPVAHPHDKSVMTYRGHLVMETLIRCHFSPLHTTGQKYIYTGSADGRVYVFDTVTGDLVEIFAMKPDGLTRDVRWHPYEPTIVSPDFYGKLCVWQRQP</sequence>
<reference evidence="3" key="1">
    <citation type="submission" date="2019-03" db="EMBL/GenBank/DDBJ databases">
        <title>Long read genome sequence of the mycoparasitic Pythium oligandrum ATCC 38472 isolated from sugarbeet rhizosphere.</title>
        <authorList>
            <person name="Gaulin E."/>
        </authorList>
    </citation>
    <scope>NUCLEOTIDE SEQUENCE</scope>
    <source>
        <strain evidence="3">ATCC 38472_TT</strain>
    </source>
</reference>
<comment type="caution">
    <text evidence="3">The sequence shown here is derived from an EMBL/GenBank/DDBJ whole genome shotgun (WGS) entry which is preliminary data.</text>
</comment>
<evidence type="ECO:0000313" key="3">
    <source>
        <dbReference type="EMBL" id="TMW57168.1"/>
    </source>
</evidence>
<dbReference type="AlphaFoldDB" id="A0A8K1C669"/>
<dbReference type="SUPFAM" id="SSF50978">
    <property type="entry name" value="WD40 repeat-like"/>
    <property type="match status" value="1"/>
</dbReference>
<dbReference type="Pfam" id="PF00400">
    <property type="entry name" value="WD40"/>
    <property type="match status" value="3"/>
</dbReference>
<protein>
    <submittedName>
        <fullName evidence="3">Uncharacterized protein</fullName>
    </submittedName>
</protein>
<feature type="repeat" description="WD" evidence="1">
    <location>
        <begin position="378"/>
        <end position="412"/>
    </location>
</feature>
<dbReference type="OrthoDB" id="63070at2759"/>
<dbReference type="Proteomes" id="UP000794436">
    <property type="component" value="Unassembled WGS sequence"/>
</dbReference>
<evidence type="ECO:0000256" key="2">
    <source>
        <dbReference type="SAM" id="MobiDB-lite"/>
    </source>
</evidence>
<dbReference type="InterPro" id="IPR051859">
    <property type="entry name" value="DCAF"/>
</dbReference>
<dbReference type="InterPro" id="IPR015943">
    <property type="entry name" value="WD40/YVTN_repeat-like_dom_sf"/>
</dbReference>
<dbReference type="SMART" id="SM00320">
    <property type="entry name" value="WD40"/>
    <property type="match status" value="5"/>
</dbReference>
<gene>
    <name evidence="3" type="ORF">Poli38472_003093</name>
</gene>
<dbReference type="GO" id="GO:0080008">
    <property type="term" value="C:Cul4-RING E3 ubiquitin ligase complex"/>
    <property type="evidence" value="ECO:0007669"/>
    <property type="project" value="TreeGrafter"/>
</dbReference>